<evidence type="ECO:0000313" key="21">
    <source>
        <dbReference type="Proteomes" id="UP000275394"/>
    </source>
</evidence>
<evidence type="ECO:0000256" key="5">
    <source>
        <dbReference type="ARBA" id="ARBA00022496"/>
    </source>
</evidence>
<comment type="caution">
    <text evidence="20">The sequence shown here is derived from an EMBL/GenBank/DDBJ whole genome shotgun (WGS) entry which is preliminary data.</text>
</comment>
<keyword evidence="13 14" id="KW-0998">Cell outer membrane</keyword>
<dbReference type="Proteomes" id="UP000275394">
    <property type="component" value="Unassembled WGS sequence"/>
</dbReference>
<dbReference type="PANTHER" id="PTHR32552">
    <property type="entry name" value="FERRICHROME IRON RECEPTOR-RELATED"/>
    <property type="match status" value="1"/>
</dbReference>
<dbReference type="InterPro" id="IPR012910">
    <property type="entry name" value="Plug_dom"/>
</dbReference>
<dbReference type="InterPro" id="IPR010105">
    <property type="entry name" value="TonB_sidphr_rcpt"/>
</dbReference>
<keyword evidence="6 14" id="KW-0812">Transmembrane</keyword>
<dbReference type="AlphaFoldDB" id="A0A3N2DZ09"/>
<keyword evidence="7 17" id="KW-0732">Signal</keyword>
<dbReference type="Pfam" id="PF07715">
    <property type="entry name" value="Plug"/>
    <property type="match status" value="1"/>
</dbReference>
<feature type="chain" id="PRO_5018207942" evidence="17">
    <location>
        <begin position="25"/>
        <end position="711"/>
    </location>
</feature>
<keyword evidence="21" id="KW-1185">Reference proteome</keyword>
<name>A0A3N2DZ09_9GAMM</name>
<keyword evidence="10 16" id="KW-0798">TonB box</keyword>
<proteinExistence type="inferred from homology"/>
<feature type="domain" description="TonB-dependent receptor-like beta-barrel" evidence="18">
    <location>
        <begin position="235"/>
        <end position="680"/>
    </location>
</feature>
<keyword evidence="5" id="KW-0410">Iron transport</keyword>
<keyword evidence="8" id="KW-0408">Iron</keyword>
<reference evidence="20 21" key="1">
    <citation type="submission" date="2018-11" db="EMBL/GenBank/DDBJ databases">
        <title>Genomic Encyclopedia of Type Strains, Phase IV (KMG-IV): sequencing the most valuable type-strain genomes for metagenomic binning, comparative biology and taxonomic classification.</title>
        <authorList>
            <person name="Goeker M."/>
        </authorList>
    </citation>
    <scope>NUCLEOTIDE SEQUENCE [LARGE SCALE GENOMIC DNA]</scope>
    <source>
        <strain evidence="20 21">DSM 100316</strain>
    </source>
</reference>
<dbReference type="Gene3D" id="2.40.170.20">
    <property type="entry name" value="TonB-dependent receptor, beta-barrel domain"/>
    <property type="match status" value="1"/>
</dbReference>
<dbReference type="PROSITE" id="PS52016">
    <property type="entry name" value="TONB_DEPENDENT_REC_3"/>
    <property type="match status" value="1"/>
</dbReference>
<evidence type="ECO:0000256" key="13">
    <source>
        <dbReference type="ARBA" id="ARBA00023237"/>
    </source>
</evidence>
<sequence>MINKNKFINNSLGLLLPISASAFAETIPLEEVEVEGKRYLNTLHLKDTNSASNRLGLKSMDIPGSVDIISKQDIALKADYSPLSAVTRSAGFAATASPGNGGTSMAVRGFNGHSSVVQTYDGTRLYVGAGTVTFPADTWTLERVEVLRGPGSVINGVGAIGATINYVPKSPQFGSVRNELDVTAGSFGLLRLAIGSGGGISDDLAYRVDAVSHKSDGDVDDADEQRSVFAGSLHWQATDNLDIKLSVDYADIDASTYWGTPLIDGKVDQRIRKNNYNIKDGIVNYEDLWPRLNAQWQINDNATLRSDSYYLMANRHWRNVESYSFNPDSGQVDRAYYLEILHDQTQLGNRSDMLFEFDTAGMANRLSVGAEVNRIDFTHKNNRSYGGTTSVDLLNPLAGKWADGVEYRTSKDFSSETMHYAIFIDEHIQINDQFSLVGGLRHDSIDFDRNDVARSNGPEHAEPYAVINDDLSGTSWRFGAVYQPQENISLYAQASKAVDSVQSILTASTPNMKLAEGKQLEVGLKQILMNDNLQYTVALFDIRKDNLLANDAFGQSSQIGEQRSKGIELEVFMRLSDTLNISMNSAFTDAEYEHYKKSSGDAIRDYSGNTPKDVPEQTANLWLDWRFIQDWAFSGGARYVGTRFVGDDNSAKLPSYTVYDASLQWHIDEDLQLTLRGKNLSDETDYVLAPYGDQWILAEGRSAELGLHYNF</sequence>
<dbReference type="EMBL" id="RKHR01000003">
    <property type="protein sequence ID" value="ROS05101.1"/>
    <property type="molecule type" value="Genomic_DNA"/>
</dbReference>
<evidence type="ECO:0000256" key="12">
    <source>
        <dbReference type="ARBA" id="ARBA00023170"/>
    </source>
</evidence>
<gene>
    <name evidence="20" type="ORF">EDC56_0626</name>
</gene>
<comment type="subcellular location">
    <subcellularLocation>
        <location evidence="1 14">Cell outer membrane</location>
        <topology evidence="1 14">Multi-pass membrane protein</topology>
    </subcellularLocation>
</comment>
<evidence type="ECO:0000256" key="15">
    <source>
        <dbReference type="PROSITE-ProRule" id="PRU10144"/>
    </source>
</evidence>
<dbReference type="Pfam" id="PF00593">
    <property type="entry name" value="TonB_dep_Rec_b-barrel"/>
    <property type="match status" value="1"/>
</dbReference>
<evidence type="ECO:0000259" key="19">
    <source>
        <dbReference type="Pfam" id="PF07715"/>
    </source>
</evidence>
<evidence type="ECO:0000256" key="10">
    <source>
        <dbReference type="ARBA" id="ARBA00023077"/>
    </source>
</evidence>
<evidence type="ECO:0000256" key="11">
    <source>
        <dbReference type="ARBA" id="ARBA00023136"/>
    </source>
</evidence>
<keyword evidence="3 14" id="KW-0813">Transport</keyword>
<dbReference type="NCBIfam" id="TIGR01783">
    <property type="entry name" value="TonB-siderophor"/>
    <property type="match status" value="1"/>
</dbReference>
<dbReference type="InterPro" id="IPR010917">
    <property type="entry name" value="TonB_rcpt_CS"/>
</dbReference>
<protein>
    <submittedName>
        <fullName evidence="20">Iron complex outermembrane receptor protein</fullName>
    </submittedName>
</protein>
<dbReference type="InterPro" id="IPR039426">
    <property type="entry name" value="TonB-dep_rcpt-like"/>
</dbReference>
<evidence type="ECO:0000256" key="4">
    <source>
        <dbReference type="ARBA" id="ARBA00022452"/>
    </source>
</evidence>
<dbReference type="Gene3D" id="2.170.130.10">
    <property type="entry name" value="TonB-dependent receptor, plug domain"/>
    <property type="match status" value="1"/>
</dbReference>
<dbReference type="RefSeq" id="WP_123711046.1">
    <property type="nucleotide sequence ID" value="NZ_RKHR01000003.1"/>
</dbReference>
<evidence type="ECO:0000256" key="2">
    <source>
        <dbReference type="ARBA" id="ARBA00009810"/>
    </source>
</evidence>
<dbReference type="PANTHER" id="PTHR32552:SF84">
    <property type="entry name" value="TONB-DEPENDENT RECEPTOR-RELATED"/>
    <property type="match status" value="1"/>
</dbReference>
<evidence type="ECO:0000256" key="14">
    <source>
        <dbReference type="PROSITE-ProRule" id="PRU01360"/>
    </source>
</evidence>
<dbReference type="SUPFAM" id="SSF56935">
    <property type="entry name" value="Porins"/>
    <property type="match status" value="1"/>
</dbReference>
<dbReference type="InterPro" id="IPR036942">
    <property type="entry name" value="Beta-barrel_TonB_sf"/>
</dbReference>
<dbReference type="GO" id="GO:0015344">
    <property type="term" value="F:siderophore uptake transmembrane transporter activity"/>
    <property type="evidence" value="ECO:0007669"/>
    <property type="project" value="TreeGrafter"/>
</dbReference>
<evidence type="ECO:0000256" key="7">
    <source>
        <dbReference type="ARBA" id="ARBA00022729"/>
    </source>
</evidence>
<accession>A0A3N2DZ09</accession>
<evidence type="ECO:0000313" key="20">
    <source>
        <dbReference type="EMBL" id="ROS05101.1"/>
    </source>
</evidence>
<dbReference type="InterPro" id="IPR037066">
    <property type="entry name" value="Plug_dom_sf"/>
</dbReference>
<dbReference type="OrthoDB" id="9790771at2"/>
<evidence type="ECO:0000256" key="3">
    <source>
        <dbReference type="ARBA" id="ARBA00022448"/>
    </source>
</evidence>
<evidence type="ECO:0000256" key="16">
    <source>
        <dbReference type="RuleBase" id="RU003357"/>
    </source>
</evidence>
<keyword evidence="12 20" id="KW-0675">Receptor</keyword>
<evidence type="ECO:0000256" key="9">
    <source>
        <dbReference type="ARBA" id="ARBA00023065"/>
    </source>
</evidence>
<dbReference type="GO" id="GO:0009279">
    <property type="term" value="C:cell outer membrane"/>
    <property type="evidence" value="ECO:0007669"/>
    <property type="project" value="UniProtKB-SubCell"/>
</dbReference>
<keyword evidence="11 14" id="KW-0472">Membrane</keyword>
<keyword evidence="4 14" id="KW-1134">Transmembrane beta strand</keyword>
<evidence type="ECO:0000256" key="17">
    <source>
        <dbReference type="SAM" id="SignalP"/>
    </source>
</evidence>
<dbReference type="CDD" id="cd01347">
    <property type="entry name" value="ligand_gated_channel"/>
    <property type="match status" value="1"/>
</dbReference>
<dbReference type="GO" id="GO:0015891">
    <property type="term" value="P:siderophore transport"/>
    <property type="evidence" value="ECO:0007669"/>
    <property type="project" value="InterPro"/>
</dbReference>
<comment type="similarity">
    <text evidence="2 14 16">Belongs to the TonB-dependent receptor family.</text>
</comment>
<dbReference type="PROSITE" id="PS01156">
    <property type="entry name" value="TONB_DEPENDENT_REC_2"/>
    <property type="match status" value="1"/>
</dbReference>
<dbReference type="InterPro" id="IPR000531">
    <property type="entry name" value="Beta-barrel_TonB"/>
</dbReference>
<evidence type="ECO:0000259" key="18">
    <source>
        <dbReference type="Pfam" id="PF00593"/>
    </source>
</evidence>
<evidence type="ECO:0000256" key="8">
    <source>
        <dbReference type="ARBA" id="ARBA00023004"/>
    </source>
</evidence>
<dbReference type="GO" id="GO:0038023">
    <property type="term" value="F:signaling receptor activity"/>
    <property type="evidence" value="ECO:0007669"/>
    <property type="project" value="InterPro"/>
</dbReference>
<feature type="signal peptide" evidence="17">
    <location>
        <begin position="1"/>
        <end position="24"/>
    </location>
</feature>
<feature type="domain" description="TonB-dependent receptor plug" evidence="19">
    <location>
        <begin position="59"/>
        <end position="162"/>
    </location>
</feature>
<evidence type="ECO:0000256" key="6">
    <source>
        <dbReference type="ARBA" id="ARBA00022692"/>
    </source>
</evidence>
<feature type="short sequence motif" description="TonB C-terminal box" evidence="15">
    <location>
        <begin position="694"/>
        <end position="711"/>
    </location>
</feature>
<evidence type="ECO:0000256" key="1">
    <source>
        <dbReference type="ARBA" id="ARBA00004571"/>
    </source>
</evidence>
<keyword evidence="9" id="KW-0406">Ion transport</keyword>
<organism evidence="20 21">
    <name type="scientific">Sinobacterium caligoides</name>
    <dbReference type="NCBI Taxonomy" id="933926"/>
    <lineage>
        <taxon>Bacteria</taxon>
        <taxon>Pseudomonadati</taxon>
        <taxon>Pseudomonadota</taxon>
        <taxon>Gammaproteobacteria</taxon>
        <taxon>Cellvibrionales</taxon>
        <taxon>Spongiibacteraceae</taxon>
        <taxon>Sinobacterium</taxon>
    </lineage>
</organism>